<proteinExistence type="predicted"/>
<dbReference type="GO" id="GO:0005886">
    <property type="term" value="C:plasma membrane"/>
    <property type="evidence" value="ECO:0007669"/>
    <property type="project" value="UniProtKB-ARBA"/>
</dbReference>
<comment type="subcellular location">
    <subcellularLocation>
        <location evidence="1">Membrane</location>
        <topology evidence="1">Multi-pass membrane protein</topology>
    </subcellularLocation>
</comment>
<keyword evidence="3 5" id="KW-1133">Transmembrane helix</keyword>
<evidence type="ECO:0000256" key="1">
    <source>
        <dbReference type="ARBA" id="ARBA00004141"/>
    </source>
</evidence>
<evidence type="ECO:0000256" key="5">
    <source>
        <dbReference type="SAM" id="Phobius"/>
    </source>
</evidence>
<protein>
    <submittedName>
        <fullName evidence="6">Energy-coupling factor transporter transmembrane protein EcfT</fullName>
    </submittedName>
</protein>
<feature type="transmembrane region" description="Helical" evidence="5">
    <location>
        <begin position="96"/>
        <end position="118"/>
    </location>
</feature>
<evidence type="ECO:0000256" key="4">
    <source>
        <dbReference type="ARBA" id="ARBA00023136"/>
    </source>
</evidence>
<reference evidence="6" key="1">
    <citation type="journal article" date="2020" name="mSystems">
        <title>Genome- and Community-Level Interaction Insights into Carbon Utilization and Element Cycling Functions of Hydrothermarchaeota in Hydrothermal Sediment.</title>
        <authorList>
            <person name="Zhou Z."/>
            <person name="Liu Y."/>
            <person name="Xu W."/>
            <person name="Pan J."/>
            <person name="Luo Z.H."/>
            <person name="Li M."/>
        </authorList>
    </citation>
    <scope>NUCLEOTIDE SEQUENCE [LARGE SCALE GENOMIC DNA]</scope>
    <source>
        <strain evidence="6">SpSt-503</strain>
    </source>
</reference>
<keyword evidence="4 5" id="KW-0472">Membrane</keyword>
<evidence type="ECO:0000256" key="3">
    <source>
        <dbReference type="ARBA" id="ARBA00022989"/>
    </source>
</evidence>
<feature type="transmembrane region" description="Helical" evidence="5">
    <location>
        <begin position="64"/>
        <end position="84"/>
    </location>
</feature>
<organism evidence="6">
    <name type="scientific">Gracilinema caldarium</name>
    <dbReference type="NCBI Taxonomy" id="215591"/>
    <lineage>
        <taxon>Bacteria</taxon>
        <taxon>Pseudomonadati</taxon>
        <taxon>Spirochaetota</taxon>
        <taxon>Spirochaetia</taxon>
        <taxon>Spirochaetales</taxon>
        <taxon>Breznakiellaceae</taxon>
        <taxon>Gracilinema</taxon>
    </lineage>
</organism>
<gene>
    <name evidence="6" type="ORF">ENS59_08945</name>
</gene>
<dbReference type="EMBL" id="DSVL01000274">
    <property type="protein sequence ID" value="HFH29620.1"/>
    <property type="molecule type" value="Genomic_DNA"/>
</dbReference>
<dbReference type="AlphaFoldDB" id="A0A7C3I1P7"/>
<name>A0A7C3I1P7_9SPIR</name>
<evidence type="ECO:0000313" key="6">
    <source>
        <dbReference type="EMBL" id="HFH29620.1"/>
    </source>
</evidence>
<feature type="transmembrane region" description="Helical" evidence="5">
    <location>
        <begin position="25"/>
        <end position="52"/>
    </location>
</feature>
<comment type="caution">
    <text evidence="6">The sequence shown here is derived from an EMBL/GenBank/DDBJ whole genome shotgun (WGS) entry which is preliminary data.</text>
</comment>
<keyword evidence="2 5" id="KW-0812">Transmembrane</keyword>
<sequence>MARSLAFEYTPRTGPLHRLHPILKLAFMAVVSLGALGADVLGLSLLSLAVLLLARFGGIAAKNLLAGAKSILLTTAIIVLFSALDFNPLTFQLDSLYSGLRFLWAIGISFSSASLFFYTTKLTDLREAIESVELRLFKKTHPYYRFSLLFTLTLGFIPRVFLEWSEAEDAWLARGGKKGLAMMVHLIPSVFERLIISAKETAHALELRFGR</sequence>
<feature type="transmembrane region" description="Helical" evidence="5">
    <location>
        <begin position="143"/>
        <end position="162"/>
    </location>
</feature>
<evidence type="ECO:0000256" key="2">
    <source>
        <dbReference type="ARBA" id="ARBA00022692"/>
    </source>
</evidence>
<dbReference type="InterPro" id="IPR003339">
    <property type="entry name" value="ABC/ECF_trnsptr_transmembrane"/>
</dbReference>
<accession>A0A7C3I1P7</accession>
<dbReference type="CDD" id="cd16914">
    <property type="entry name" value="EcfT"/>
    <property type="match status" value="1"/>
</dbReference>